<dbReference type="Proteomes" id="UP000076083">
    <property type="component" value="Chromosome"/>
</dbReference>
<dbReference type="Pfam" id="PF13692">
    <property type="entry name" value="Glyco_trans_1_4"/>
    <property type="match status" value="1"/>
</dbReference>
<gene>
    <name evidence="1" type="ORF">TK06_12600</name>
</gene>
<dbReference type="GO" id="GO:0016757">
    <property type="term" value="F:glycosyltransferase activity"/>
    <property type="evidence" value="ECO:0007669"/>
    <property type="project" value="TreeGrafter"/>
</dbReference>
<dbReference type="PANTHER" id="PTHR12526">
    <property type="entry name" value="GLYCOSYLTRANSFERASE"/>
    <property type="match status" value="1"/>
</dbReference>
<accession>A0A165Z951</accession>
<dbReference type="CDD" id="cd03801">
    <property type="entry name" value="GT4_PimA-like"/>
    <property type="match status" value="1"/>
</dbReference>
<dbReference type="EMBL" id="CP015225">
    <property type="protein sequence ID" value="AMZ71897.1"/>
    <property type="molecule type" value="Genomic_DNA"/>
</dbReference>
<evidence type="ECO:0000313" key="1">
    <source>
        <dbReference type="EMBL" id="AMZ71897.1"/>
    </source>
</evidence>
<dbReference type="SUPFAM" id="SSF53756">
    <property type="entry name" value="UDP-Glycosyltransferase/glycogen phosphorylase"/>
    <property type="match status" value="1"/>
</dbReference>
<sequence>MNIQPVADEVLFARQRRIESHKTKIVIGLIGNYSSKYKGIDVAIRAMALADEKLPEWEFQVVGSGDASAYIDLAHKLGVDEKVKFVGTKPSGSAIYEWLDTVDLYLQPSFQEGLPRALVEAMSRGCPAVATSIAGIPELLKGSEMIAAGDHATLSSKILALLQDNGAMLRLARENFERAQSYYQPVLDTRRTTFWSSFGQYIASNRNRPVNRT</sequence>
<proteinExistence type="predicted"/>
<dbReference type="Gene3D" id="3.40.50.2000">
    <property type="entry name" value="Glycogen Phosphorylase B"/>
    <property type="match status" value="1"/>
</dbReference>
<reference evidence="2" key="1">
    <citation type="submission" date="2016-04" db="EMBL/GenBank/DDBJ databases">
        <authorList>
            <person name="Ray J."/>
            <person name="Price M."/>
            <person name="Deutschbauer A."/>
        </authorList>
    </citation>
    <scope>NUCLEOTIDE SEQUENCE [LARGE SCALE GENOMIC DNA]</scope>
    <source>
        <strain evidence="2">FW300-N2E2</strain>
    </source>
</reference>
<protein>
    <submittedName>
        <fullName evidence="1">Uncharacterized protein</fullName>
    </submittedName>
</protein>
<evidence type="ECO:0000313" key="2">
    <source>
        <dbReference type="Proteomes" id="UP000076083"/>
    </source>
</evidence>
<organism evidence="1 2">
    <name type="scientific">Pseudomonas fluorescens</name>
    <dbReference type="NCBI Taxonomy" id="294"/>
    <lineage>
        <taxon>Bacteria</taxon>
        <taxon>Pseudomonadati</taxon>
        <taxon>Pseudomonadota</taxon>
        <taxon>Gammaproteobacteria</taxon>
        <taxon>Pseudomonadales</taxon>
        <taxon>Pseudomonadaceae</taxon>
        <taxon>Pseudomonas</taxon>
    </lineage>
</organism>
<reference evidence="1 2" key="2">
    <citation type="journal article" date="2018" name="Nature">
        <title>Mutant phenotypes for thousands of bacterial genes of unknown function.</title>
        <authorList>
            <person name="Price M.N."/>
            <person name="Wetmore K.M."/>
            <person name="Waters R.J."/>
            <person name="Callaghan M."/>
            <person name="Ray J."/>
            <person name="Liu H."/>
            <person name="Kuehl J.V."/>
            <person name="Melnyk R.A."/>
            <person name="Lamson J.S."/>
            <person name="Suh Y."/>
            <person name="Carlson H.K."/>
            <person name="Esquivel Z."/>
            <person name="Sadeeshkumar H."/>
            <person name="Chakraborty R."/>
            <person name="Zane G.M."/>
            <person name="Rubin B.E."/>
            <person name="Wall J.D."/>
            <person name="Visel A."/>
            <person name="Bristow J."/>
            <person name="Blow M.J."/>
            <person name="Arkin A.P."/>
            <person name="Deutschbauer A.M."/>
        </authorList>
    </citation>
    <scope>NUCLEOTIDE SEQUENCE [LARGE SCALE GENOMIC DNA]</scope>
    <source>
        <strain evidence="1 2">FW300-N2E2</strain>
    </source>
</reference>
<name>A0A165Z951_PSEFL</name>
<dbReference type="PANTHER" id="PTHR12526:SF638">
    <property type="entry name" value="SPORE COAT PROTEIN SA"/>
    <property type="match status" value="1"/>
</dbReference>
<dbReference type="AlphaFoldDB" id="A0A165Z951"/>